<feature type="compositionally biased region" description="Gly residues" evidence="1">
    <location>
        <begin position="285"/>
        <end position="306"/>
    </location>
</feature>
<dbReference type="Proteomes" id="UP000294933">
    <property type="component" value="Unassembled WGS sequence"/>
</dbReference>
<feature type="region of interest" description="Disordered" evidence="1">
    <location>
        <begin position="1142"/>
        <end position="1196"/>
    </location>
</feature>
<gene>
    <name evidence="2" type="ORF">BD410DRAFT_897318</name>
</gene>
<evidence type="ECO:0000313" key="2">
    <source>
        <dbReference type="EMBL" id="TDL23699.1"/>
    </source>
</evidence>
<feature type="compositionally biased region" description="Basic residues" evidence="1">
    <location>
        <begin position="507"/>
        <end position="537"/>
    </location>
</feature>
<feature type="compositionally biased region" description="Polar residues" evidence="1">
    <location>
        <begin position="402"/>
        <end position="416"/>
    </location>
</feature>
<keyword evidence="3" id="KW-1185">Reference proteome</keyword>
<sequence>MNVADLLHDAPSDDHRRRQEARDREHRERELREREQHAQQRERERERDREREARLRDADHDSRPTHRQPPPPPPHHSHHISHPSSFSQFQVYDNDHRPRDSPFGQTGPASAGHSPFVMEGRQPMAPSHPSSSASPSHTSPLFMSTMAASAHGQPPGPSRDYINEHHGARDSFGREKKYTPHGHTSQTLPLYPSPTGPLPEHTRSGSLSRPRSPPFPDYSGHSTPLMNSSHSQIHSTTTGPGSHPLSRSPSHPSPFSMAPQPRDHLSPVTHSASAAHTSPMQHAGGASGPVGGVRRGGSGGGGGGMGSASHVHESPAMGSLRPFEDQGFSSRAAPGSSSTSAIMPREKDRDRDRDRLILKDDKERQDREPFREKDRDRPRKVRPVAPNGAAHTAQALAPATPSSSGPGYTHPDQQWHQRGLSGSGQSQPSRRHSGEDRDRDRDREWERREREREREAAERGREDMNTIRAAASARLQLQGSGPAQAHHHHHPLPHHHVHAHPPTSTHQHSHSHHHAHQSHAHSQQHSHGHQSHSHPPKPNKNVGILTLAPPGVTVTNTLNRDVPKPEVLPLAPPHLSAPASPTLPLQLAPSSTYQPPPPPKHAKQQQPFSVMPTPLGGPGAAPVFAQPYNINHAPSHPLHSAQAPPQPIHHQLPPHPNHRLIGSPLPPLPPPPPTQQPYPQHFIGPGPSTFTPPPYSPPEPESTLPPVHLGTFVHPNTPFPYFFSSKQREERRDTRVTVLIPNGYLPRKVPHERWMRIWGGGLPAELQQYPYHNNLAMGMRERDNVVQRTGSGRRVYTDDSDMLLCALHAGKITWPGVQLARRAGGDLRVELSVRRDGRYIGGPGALARFSLLGDDEVDAGLKSLLRADTASGKRDEKKLEGEYVSEDMICLRSASWGNGHDGSGVEVLRAEWVPRGTAHTIGLRNRGQRLAEYGERRLALLNVDPSNSQSIGKRSRKASSISPDSVLMLEDDQASAKRSVVFGGNRADSIGFKYDPAVVQSLLFPAPSKTAPVSNAQDRRKRRKLNGSPSITDELTRADSEMDLDSELEGDLVMTTPASTRAMILENDEEQFVLRAVGFAAVNGAKNTEAEKENRGSGVLASIRQRRWHVFLVGKNAAEEEKNEGGKGVVVVNGARAKDELDSQKTCASTPLEKEKVPRSNSKKKAVVVHEDLPVPPNGVREGKRGVDAQPSTDVPASTTITTMTVQQRSQPLQLLSTKTLQPLHRDIGENDIEFREDGVVVMQRNSKGDGDAGWFLRVQRWKWAT</sequence>
<dbReference type="STRING" id="50990.A0A4Y7QA03"/>
<reference evidence="2 3" key="1">
    <citation type="submission" date="2018-06" db="EMBL/GenBank/DDBJ databases">
        <title>A transcriptomic atlas of mushroom development highlights an independent origin of complex multicellularity.</title>
        <authorList>
            <consortium name="DOE Joint Genome Institute"/>
            <person name="Krizsan K."/>
            <person name="Almasi E."/>
            <person name="Merenyi Z."/>
            <person name="Sahu N."/>
            <person name="Viragh M."/>
            <person name="Koszo T."/>
            <person name="Mondo S."/>
            <person name="Kiss B."/>
            <person name="Balint B."/>
            <person name="Kues U."/>
            <person name="Barry K."/>
            <person name="Hegedus J.C."/>
            <person name="Henrissat B."/>
            <person name="Johnson J."/>
            <person name="Lipzen A."/>
            <person name="Ohm R."/>
            <person name="Nagy I."/>
            <person name="Pangilinan J."/>
            <person name="Yan J."/>
            <person name="Xiong Y."/>
            <person name="Grigoriev I.V."/>
            <person name="Hibbett D.S."/>
            <person name="Nagy L.G."/>
        </authorList>
    </citation>
    <scope>NUCLEOTIDE SEQUENCE [LARGE SCALE GENOMIC DNA]</scope>
    <source>
        <strain evidence="2 3">SZMC22713</strain>
    </source>
</reference>
<feature type="compositionally biased region" description="Basic and acidic residues" evidence="1">
    <location>
        <begin position="344"/>
        <end position="377"/>
    </location>
</feature>
<evidence type="ECO:0000256" key="1">
    <source>
        <dbReference type="SAM" id="MobiDB-lite"/>
    </source>
</evidence>
<name>A0A4Y7QA03_9AGAM</name>
<proteinExistence type="predicted"/>
<accession>A0A4Y7QA03</accession>
<feature type="compositionally biased region" description="Basic and acidic residues" evidence="1">
    <location>
        <begin position="1"/>
        <end position="64"/>
    </location>
</feature>
<feature type="compositionally biased region" description="Polar residues" evidence="1">
    <location>
        <begin position="268"/>
        <end position="280"/>
    </location>
</feature>
<feature type="compositionally biased region" description="Low complexity" evidence="1">
    <location>
        <begin position="389"/>
        <end position="401"/>
    </location>
</feature>
<feature type="region of interest" description="Disordered" evidence="1">
    <location>
        <begin position="633"/>
        <end position="664"/>
    </location>
</feature>
<organism evidence="2 3">
    <name type="scientific">Rickenella mellea</name>
    <dbReference type="NCBI Taxonomy" id="50990"/>
    <lineage>
        <taxon>Eukaryota</taxon>
        <taxon>Fungi</taxon>
        <taxon>Dikarya</taxon>
        <taxon>Basidiomycota</taxon>
        <taxon>Agaricomycotina</taxon>
        <taxon>Agaricomycetes</taxon>
        <taxon>Hymenochaetales</taxon>
        <taxon>Rickenellaceae</taxon>
        <taxon>Rickenella</taxon>
    </lineage>
</organism>
<protein>
    <recommendedName>
        <fullName evidence="4">Rxt3-domain-containing protein</fullName>
    </recommendedName>
</protein>
<dbReference type="AlphaFoldDB" id="A0A4Y7QA03"/>
<feature type="region of interest" description="Disordered" evidence="1">
    <location>
        <begin position="1008"/>
        <end position="1032"/>
    </location>
</feature>
<evidence type="ECO:0008006" key="4">
    <source>
        <dbReference type="Google" id="ProtNLM"/>
    </source>
</evidence>
<feature type="compositionally biased region" description="Low complexity" evidence="1">
    <location>
        <begin position="125"/>
        <end position="140"/>
    </location>
</feature>
<dbReference type="VEuPathDB" id="FungiDB:BD410DRAFT_897318"/>
<feature type="compositionally biased region" description="Basic residues" evidence="1">
    <location>
        <begin position="485"/>
        <end position="499"/>
    </location>
</feature>
<evidence type="ECO:0000313" key="3">
    <source>
        <dbReference type="Proteomes" id="UP000294933"/>
    </source>
</evidence>
<feature type="compositionally biased region" description="Low complexity" evidence="1">
    <location>
        <begin position="239"/>
        <end position="254"/>
    </location>
</feature>
<feature type="compositionally biased region" description="Low complexity" evidence="1">
    <location>
        <begin position="573"/>
        <end position="591"/>
    </location>
</feature>
<feature type="compositionally biased region" description="Basic and acidic residues" evidence="1">
    <location>
        <begin position="432"/>
        <end position="465"/>
    </location>
</feature>
<feature type="compositionally biased region" description="Basic and acidic residues" evidence="1">
    <location>
        <begin position="161"/>
        <end position="178"/>
    </location>
</feature>
<feature type="compositionally biased region" description="Low complexity" evidence="1">
    <location>
        <begin position="329"/>
        <end position="341"/>
    </location>
</feature>
<feature type="region of interest" description="Disordered" evidence="1">
    <location>
        <begin position="1"/>
        <end position="465"/>
    </location>
</feature>
<feature type="compositionally biased region" description="Polar residues" evidence="1">
    <location>
        <begin position="220"/>
        <end position="238"/>
    </location>
</feature>
<dbReference type="EMBL" id="ML170169">
    <property type="protein sequence ID" value="TDL23699.1"/>
    <property type="molecule type" value="Genomic_DNA"/>
</dbReference>
<feature type="region of interest" description="Disordered" evidence="1">
    <location>
        <begin position="477"/>
        <end position="612"/>
    </location>
</feature>
<dbReference type="OrthoDB" id="3596986at2759"/>